<evidence type="ECO:0008006" key="10">
    <source>
        <dbReference type="Google" id="ProtNLM"/>
    </source>
</evidence>
<accession>A0A1D1W720</accession>
<comment type="caution">
    <text evidence="8">The sequence shown here is derived from an EMBL/GenBank/DDBJ whole genome shotgun (WGS) entry which is preliminary data.</text>
</comment>
<dbReference type="PANTHER" id="PTHR10887">
    <property type="entry name" value="DNA2/NAM7 HELICASE FAMILY"/>
    <property type="match status" value="1"/>
</dbReference>
<evidence type="ECO:0000259" key="5">
    <source>
        <dbReference type="Pfam" id="PF16399"/>
    </source>
</evidence>
<evidence type="ECO:0000259" key="3">
    <source>
        <dbReference type="Pfam" id="PF13086"/>
    </source>
</evidence>
<dbReference type="InterPro" id="IPR041679">
    <property type="entry name" value="DNA2/NAM7-like_C"/>
</dbReference>
<feature type="compositionally biased region" description="Low complexity" evidence="2">
    <location>
        <begin position="1450"/>
        <end position="1463"/>
    </location>
</feature>
<dbReference type="InterPro" id="IPR032174">
    <property type="entry name" value="Aquarius_N"/>
</dbReference>
<dbReference type="SUPFAM" id="SSF52540">
    <property type="entry name" value="P-loop containing nucleoside triphosphate hydrolases"/>
    <property type="match status" value="1"/>
</dbReference>
<name>A0A1D1W720_RAMVA</name>
<comment type="subcellular location">
    <subcellularLocation>
        <location evidence="1">Nucleus</location>
    </subcellularLocation>
</comment>
<feature type="domain" description="RNA helicase aquarius N-terminal" evidence="5">
    <location>
        <begin position="25"/>
        <end position="433"/>
    </location>
</feature>
<dbReference type="CDD" id="cd17935">
    <property type="entry name" value="EEXXQc_AQR"/>
    <property type="match status" value="1"/>
</dbReference>
<sequence>MATRRGVRRFQASYSTMEQINSEGITKLALDNWATNHDGQNAKKPFNLGIVRDIYADIVAGRFSSRRLILLDYSQYLEQYLWPNFNVETSQFTELAMSVVALVNVKKRERVPVWDAFKEKPEFFPLFFKSVMDLCLSSSEPPGEENAQHRTVSLVEQCQLLLFLSHSVNSLEEDLIREQAQRIFGLPVWLSLSPKRLEVEIKKVPNLKKLWDKLLKKEQQKDEAAKKAENFYRFFMRSLMEKFQSALYSVPKDGPLAPDLQSYCEHFLTLMIDCQSALNTRRFFHAVLDDAHALVKCRLSPLFGRPEGRVFSQLVEALEFYSSYEITLTGNDMTEQERSTDHYNRMTALQRIIYSSFPDQEWSKKFATSAVFKLDSREALQTFFTGMNMDQLRQIADRIGVLGSSNIAVNAADSDGLSKAILCEVLVEYHEKRISMLERVNDMPIYPTEDMIWDEALVPEDIGNTAETMPLPKLHLQFLSLHDYLLRNFQLFRLESAYEIRTDIEDVVARMKPWKNDHGGVVFGGWARMALPVNHFEIWDVGKPHVGCKQPSRVRAKVTITLNVRDNIKSEWEHLRKHDVCFLITVKPTRTYGTPLDHQDHFINQTGLTYVRGCEIEGMLDDRGNLIDELTNERPQLHGETRTFRVWMDPNQYYLDAGNHANAPTENIYKSFNIIMRRRPEENNFKAVLETIRNLINSEWMVPDWLHDVLLGYGDPESAHWTRMPNKLPSLDFNDTFLSVEHVKACFLDQPLEFHTPKNLPMEPPFRLTFPVDSKDGGTKRTAEGEVVTAVPKTLVVEPYEPRRNSPYGVEKAKKNAVPFTPTQLEAIISGMQPGLTLVVGPPGTGKTDVAVQIISNIYHNFPEQRTLIVTHSNQALNQLFEKIMHLDIDERHLLRLGHGEEALETTKDFSRYGRVNYVLSKRLELLSEVSRLQTCLRVPGDVGYTCETAGHFYLYQVLKRWQDYKASVKRLSSSPTSPEEILRDAQVVRDFHASMASFFPEAPQPIFDEGQGSLEKNLNTAELCFRYIDNIFTQLEEFRPFELLRSGLDRTRYLLTKEAKIIAMTCTHAGMKRQELVELGFKYDNVLMEEAAQILEVETFIPLLLQKPEHGVNRLKRWIMIGDHNQLPPIVQNKVFEKYCNMEQSLFTRFVRLGMPTVDLDAQGRMRPSLCQLFSWRYKRLGNLPHTYRMPAFLTANAGFAYDYQLINVEDFNGIGESEPSAHFVQNLAEAEYIAATFMYMRLLGYPAESISILSTYNGQKHLIRDVLEKRCGSNPLIGMPHKVATVDKYQGQQNDYVLLSLVRTKTIGYLRDARRMVVALSRARLGLYIFGRVPLFKNSLELSPAFSVLLQRPTKFHLIPNESFPTERTLEATQSDSMVVMKDMPEMMSFVYRLYEQKVQLLRPLSHQEKDDGTSEDEDDEEAAPVTSEVVIEDEQIAGAIKDALENPGTSATPAAPAAGPQQFIPRSDLPFFPIRGDRGMTLIQDDAGVDEEEAPAANEARDGKEGKEADKK</sequence>
<dbReference type="GO" id="GO:0004386">
    <property type="term" value="F:helicase activity"/>
    <property type="evidence" value="ECO:0007669"/>
    <property type="project" value="InterPro"/>
</dbReference>
<feature type="domain" description="DNA2/NAM7 helicase helicase" evidence="3">
    <location>
        <begin position="823"/>
        <end position="1134"/>
    </location>
</feature>
<dbReference type="InterPro" id="IPR048966">
    <property type="entry name" value="Aquarius_b-barrel"/>
</dbReference>
<dbReference type="InterPro" id="IPR048967">
    <property type="entry name" value="Aquarius_insert"/>
</dbReference>
<evidence type="ECO:0000313" key="8">
    <source>
        <dbReference type="EMBL" id="GAV08028.1"/>
    </source>
</evidence>
<dbReference type="PANTHER" id="PTHR10887:SF5">
    <property type="entry name" value="RNA HELICASE AQUARIUS"/>
    <property type="match status" value="1"/>
</dbReference>
<dbReference type="STRING" id="947166.A0A1D1W720"/>
<feature type="domain" description="DNA2/NAM7 helicase-like C-terminal" evidence="4">
    <location>
        <begin position="1143"/>
        <end position="1334"/>
    </location>
</feature>
<evidence type="ECO:0000256" key="1">
    <source>
        <dbReference type="PIRNR" id="PIRNR038901"/>
    </source>
</evidence>
<evidence type="ECO:0000313" key="9">
    <source>
        <dbReference type="Proteomes" id="UP000186922"/>
    </source>
</evidence>
<dbReference type="Gene3D" id="3.40.50.300">
    <property type="entry name" value="P-loop containing nucleotide triphosphate hydrolases"/>
    <property type="match status" value="2"/>
</dbReference>
<dbReference type="PIRSF" id="PIRSF038901">
    <property type="entry name" value="AQR_cwf11"/>
    <property type="match status" value="1"/>
</dbReference>
<evidence type="ECO:0000259" key="4">
    <source>
        <dbReference type="Pfam" id="PF13087"/>
    </source>
</evidence>
<feature type="domain" description="RNA helicase aquarius insertion" evidence="7">
    <location>
        <begin position="726"/>
        <end position="811"/>
    </location>
</feature>
<feature type="region of interest" description="Disordered" evidence="2">
    <location>
        <begin position="1448"/>
        <end position="1515"/>
    </location>
</feature>
<dbReference type="Pfam" id="PF21143">
    <property type="entry name" value="Aquarius_N_2nd"/>
    <property type="match status" value="1"/>
</dbReference>
<dbReference type="InterPro" id="IPR047187">
    <property type="entry name" value="SF1_C_Upf1"/>
</dbReference>
<dbReference type="FunFam" id="3.40.50.300:FF:002863">
    <property type="entry name" value="Pre-mRNA-splicing factor cwf11"/>
    <property type="match status" value="1"/>
</dbReference>
<keyword evidence="9" id="KW-1185">Reference proteome</keyword>
<feature type="compositionally biased region" description="Basic and acidic residues" evidence="2">
    <location>
        <begin position="1502"/>
        <end position="1515"/>
    </location>
</feature>
<organism evidence="8 9">
    <name type="scientific">Ramazzottius varieornatus</name>
    <name type="common">Water bear</name>
    <name type="synonym">Tardigrade</name>
    <dbReference type="NCBI Taxonomy" id="947166"/>
    <lineage>
        <taxon>Eukaryota</taxon>
        <taxon>Metazoa</taxon>
        <taxon>Ecdysozoa</taxon>
        <taxon>Tardigrada</taxon>
        <taxon>Eutardigrada</taxon>
        <taxon>Parachela</taxon>
        <taxon>Hypsibioidea</taxon>
        <taxon>Ramazzottiidae</taxon>
        <taxon>Ramazzottius</taxon>
    </lineage>
</organism>
<reference evidence="8 9" key="1">
    <citation type="journal article" date="2016" name="Nat. Commun.">
        <title>Extremotolerant tardigrade genome and improved radiotolerance of human cultured cells by tardigrade-unique protein.</title>
        <authorList>
            <person name="Hashimoto T."/>
            <person name="Horikawa D.D."/>
            <person name="Saito Y."/>
            <person name="Kuwahara H."/>
            <person name="Kozuka-Hata H."/>
            <person name="Shin-I T."/>
            <person name="Minakuchi Y."/>
            <person name="Ohishi K."/>
            <person name="Motoyama A."/>
            <person name="Aizu T."/>
            <person name="Enomoto A."/>
            <person name="Kondo K."/>
            <person name="Tanaka S."/>
            <person name="Hara Y."/>
            <person name="Koshikawa S."/>
            <person name="Sagara H."/>
            <person name="Miura T."/>
            <person name="Yokobori S."/>
            <person name="Miyagawa K."/>
            <person name="Suzuki Y."/>
            <person name="Kubo T."/>
            <person name="Oyama M."/>
            <person name="Kohara Y."/>
            <person name="Fujiyama A."/>
            <person name="Arakawa K."/>
            <person name="Katayama T."/>
            <person name="Toyoda A."/>
            <person name="Kunieda T."/>
        </authorList>
    </citation>
    <scope>NUCLEOTIDE SEQUENCE [LARGE SCALE GENOMIC DNA]</scope>
    <source>
        <strain evidence="8 9">YOKOZUNA-1</strain>
    </source>
</reference>
<dbReference type="OrthoDB" id="1879at2759"/>
<dbReference type="GO" id="GO:0003729">
    <property type="term" value="F:mRNA binding"/>
    <property type="evidence" value="ECO:0007669"/>
    <property type="project" value="TreeGrafter"/>
</dbReference>
<feature type="compositionally biased region" description="Acidic residues" evidence="2">
    <location>
        <begin position="1416"/>
        <end position="1425"/>
    </location>
</feature>
<comment type="similarity">
    <text evidence="1">Belongs to the CWF11 family.</text>
</comment>
<dbReference type="InterPro" id="IPR027417">
    <property type="entry name" value="P-loop_NTPase"/>
</dbReference>
<dbReference type="CDD" id="cd18808">
    <property type="entry name" value="SF1_C_Upf1"/>
    <property type="match status" value="1"/>
</dbReference>
<keyword evidence="1" id="KW-0539">Nucleus</keyword>
<keyword evidence="1" id="KW-0508">mRNA splicing</keyword>
<evidence type="ECO:0000259" key="7">
    <source>
        <dbReference type="Pfam" id="PF21144"/>
    </source>
</evidence>
<dbReference type="GO" id="GO:0000398">
    <property type="term" value="P:mRNA splicing, via spliceosome"/>
    <property type="evidence" value="ECO:0007669"/>
    <property type="project" value="InterPro"/>
</dbReference>
<evidence type="ECO:0000259" key="6">
    <source>
        <dbReference type="Pfam" id="PF21143"/>
    </source>
</evidence>
<dbReference type="InterPro" id="IPR026300">
    <property type="entry name" value="CWF11_fam"/>
</dbReference>
<dbReference type="Pfam" id="PF21144">
    <property type="entry name" value="Aquarius_N_3rd"/>
    <property type="match status" value="1"/>
</dbReference>
<dbReference type="InterPro" id="IPR041677">
    <property type="entry name" value="DNA2/NAM7_AAA_11"/>
</dbReference>
<proteinExistence type="inferred from homology"/>
<dbReference type="Pfam" id="PF13087">
    <property type="entry name" value="AAA_12"/>
    <property type="match status" value="1"/>
</dbReference>
<dbReference type="Pfam" id="PF13086">
    <property type="entry name" value="AAA_11"/>
    <property type="match status" value="1"/>
</dbReference>
<evidence type="ECO:0000256" key="2">
    <source>
        <dbReference type="SAM" id="MobiDB-lite"/>
    </source>
</evidence>
<gene>
    <name evidence="8" type="primary">RvY_17786-1</name>
    <name evidence="8" type="synonym">RvY_17786.1</name>
    <name evidence="8" type="ORF">RvY_17786</name>
</gene>
<keyword evidence="1" id="KW-0507">mRNA processing</keyword>
<dbReference type="EMBL" id="BDGG01000016">
    <property type="protein sequence ID" value="GAV08028.1"/>
    <property type="molecule type" value="Genomic_DNA"/>
</dbReference>
<dbReference type="GO" id="GO:0071013">
    <property type="term" value="C:catalytic step 2 spliceosome"/>
    <property type="evidence" value="ECO:0007669"/>
    <property type="project" value="TreeGrafter"/>
</dbReference>
<dbReference type="Pfam" id="PF16399">
    <property type="entry name" value="Aquarius_N_1st"/>
    <property type="match status" value="1"/>
</dbReference>
<protein>
    <recommendedName>
        <fullName evidence="10">Intron-binding protein aquarius</fullName>
    </recommendedName>
</protein>
<dbReference type="InterPro" id="IPR045055">
    <property type="entry name" value="DNA2/NAM7-like"/>
</dbReference>
<feature type="region of interest" description="Disordered" evidence="2">
    <location>
        <begin position="1409"/>
        <end position="1431"/>
    </location>
</feature>
<dbReference type="Proteomes" id="UP000186922">
    <property type="component" value="Unassembled WGS sequence"/>
</dbReference>
<feature type="domain" description="RNA helicase aquarius beta-barrel" evidence="6">
    <location>
        <begin position="512"/>
        <end position="678"/>
    </location>
</feature>